<sequence>MKFLLLSLFICLNLQAHTLLLKVIDNKDNTITVIGEFDNLQKAQGAMVRLESLTSGEVLYKNRLPYESKLIIPIPKEEYQIVLDGGPEEQLVQKGIAPLEGFKFKATKEVLEKLSQPRHEEHQLGIELISFLFIGLILILLTLYFSSKNTKKLIEEIKNK</sequence>
<evidence type="ECO:0000313" key="4">
    <source>
        <dbReference type="Proteomes" id="UP000290092"/>
    </source>
</evidence>
<comment type="caution">
    <text evidence="3">The sequence shown here is derived from an EMBL/GenBank/DDBJ whole genome shotgun (WGS) entry which is preliminary data.</text>
</comment>
<accession>A0AAX2AL66</accession>
<keyword evidence="4" id="KW-1185">Reference proteome</keyword>
<evidence type="ECO:0000256" key="1">
    <source>
        <dbReference type="SAM" id="Phobius"/>
    </source>
</evidence>
<feature type="signal peptide" evidence="2">
    <location>
        <begin position="1"/>
        <end position="16"/>
    </location>
</feature>
<keyword evidence="1" id="KW-0812">Transmembrane</keyword>
<keyword evidence="2" id="KW-0732">Signal</keyword>
<dbReference type="KEGG" id="amyt:AMYT_0433"/>
<feature type="transmembrane region" description="Helical" evidence="1">
    <location>
        <begin position="124"/>
        <end position="145"/>
    </location>
</feature>
<dbReference type="AlphaFoldDB" id="A0AAX2AL66"/>
<keyword evidence="1" id="KW-1133">Transmembrane helix</keyword>
<dbReference type="RefSeq" id="WP_114840928.1">
    <property type="nucleotide sequence ID" value="NZ_CP031219.1"/>
</dbReference>
<dbReference type="Proteomes" id="UP000290092">
    <property type="component" value="Unassembled WGS sequence"/>
</dbReference>
<dbReference type="EMBL" id="NXID01000007">
    <property type="protein sequence ID" value="RXK16496.1"/>
    <property type="molecule type" value="Genomic_DNA"/>
</dbReference>
<name>A0AAX2AL66_9BACT</name>
<organism evidence="3 4">
    <name type="scientific">Malaciobacter mytili LMG 24559</name>
    <dbReference type="NCBI Taxonomy" id="1032238"/>
    <lineage>
        <taxon>Bacteria</taxon>
        <taxon>Pseudomonadati</taxon>
        <taxon>Campylobacterota</taxon>
        <taxon>Epsilonproteobacteria</taxon>
        <taxon>Campylobacterales</taxon>
        <taxon>Arcobacteraceae</taxon>
        <taxon>Malaciobacter</taxon>
    </lineage>
</organism>
<evidence type="ECO:0000256" key="2">
    <source>
        <dbReference type="SAM" id="SignalP"/>
    </source>
</evidence>
<protein>
    <submittedName>
        <fullName evidence="3">Uncharacterized protein</fullName>
    </submittedName>
</protein>
<reference evidence="3 4" key="1">
    <citation type="submission" date="2017-09" db="EMBL/GenBank/DDBJ databases">
        <title>Genomics of the genus Arcobacter.</title>
        <authorList>
            <person name="Perez-Cataluna A."/>
            <person name="Figueras M.J."/>
            <person name="Salas-Masso N."/>
        </authorList>
    </citation>
    <scope>NUCLEOTIDE SEQUENCE [LARGE SCALE GENOMIC DNA]</scope>
    <source>
        <strain evidence="3 4">CECT 7386</strain>
    </source>
</reference>
<proteinExistence type="predicted"/>
<keyword evidence="1" id="KW-0472">Membrane</keyword>
<gene>
    <name evidence="3" type="ORF">CP985_03140</name>
</gene>
<feature type="chain" id="PRO_5043455178" evidence="2">
    <location>
        <begin position="17"/>
        <end position="160"/>
    </location>
</feature>
<evidence type="ECO:0000313" key="3">
    <source>
        <dbReference type="EMBL" id="RXK16496.1"/>
    </source>
</evidence>